<reference evidence="1 2" key="1">
    <citation type="journal article" date="2013" name="ISME J.">
        <title>Metabolic model for the filamentous 'Candidatus Microthrix parvicella' based on genomic and metagenomic analyses.</title>
        <authorList>
            <person name="Jon McIlroy S."/>
            <person name="Kristiansen R."/>
            <person name="Albertsen M."/>
            <person name="Michael Karst S."/>
            <person name="Rossetti S."/>
            <person name="Lund Nielsen J."/>
            <person name="Tandoi V."/>
            <person name="James Seviour R."/>
            <person name="Nielsen P.H."/>
        </authorList>
    </citation>
    <scope>NUCLEOTIDE SEQUENCE [LARGE SCALE GENOMIC DNA]</scope>
    <source>
        <strain evidence="1 2">RN1</strain>
    </source>
</reference>
<dbReference type="EMBL" id="CANL01000030">
    <property type="protein sequence ID" value="CCM64329.1"/>
    <property type="molecule type" value="Genomic_DNA"/>
</dbReference>
<dbReference type="Proteomes" id="UP000018291">
    <property type="component" value="Unassembled WGS sequence"/>
</dbReference>
<dbReference type="AlphaFoldDB" id="R4Z0C4"/>
<protein>
    <submittedName>
        <fullName evidence="1">Uncharacterized protein</fullName>
    </submittedName>
</protein>
<comment type="caution">
    <text evidence="1">The sequence shown here is derived from an EMBL/GenBank/DDBJ whole genome shotgun (WGS) entry which is preliminary data.</text>
</comment>
<evidence type="ECO:0000313" key="1">
    <source>
        <dbReference type="EMBL" id="CCM64329.1"/>
    </source>
</evidence>
<accession>R4Z0C4</accession>
<keyword evidence="2" id="KW-1185">Reference proteome</keyword>
<organism evidence="1 2">
    <name type="scientific">Candidatus Neomicrothrix parvicella RN1</name>
    <dbReference type="NCBI Taxonomy" id="1229780"/>
    <lineage>
        <taxon>Bacteria</taxon>
        <taxon>Bacillati</taxon>
        <taxon>Actinomycetota</taxon>
        <taxon>Acidimicrobiia</taxon>
        <taxon>Acidimicrobiales</taxon>
        <taxon>Microthrixaceae</taxon>
        <taxon>Candidatus Neomicrothrix</taxon>
    </lineage>
</organism>
<evidence type="ECO:0000313" key="2">
    <source>
        <dbReference type="Proteomes" id="UP000018291"/>
    </source>
</evidence>
<dbReference type="HOGENOM" id="CLU_2205242_0_0_11"/>
<proteinExistence type="predicted"/>
<gene>
    <name evidence="1" type="ORF">BN381_360031</name>
</gene>
<sequence>MEVEVERIPLWGLVLRLGPELVVEELWSVVVVEELWLVVVGSSLKEAGQWLWAPRLSLPVRLWAQQQWRWGPPVRLWSSVGRPAPPGCGRCRWRRQGLRPGPQAWPA</sequence>
<name>R4Z0C4_9ACTN</name>